<feature type="transmembrane region" description="Helical" evidence="6">
    <location>
        <begin position="290"/>
        <end position="307"/>
    </location>
</feature>
<dbReference type="RefSeq" id="WP_247344656.1">
    <property type="nucleotide sequence ID" value="NZ_CP095550.1"/>
</dbReference>
<dbReference type="InterPro" id="IPR036866">
    <property type="entry name" value="RibonucZ/Hydroxyglut_hydro"/>
</dbReference>
<keyword evidence="5 6" id="KW-0472">Membrane</keyword>
<dbReference type="SMART" id="SM00849">
    <property type="entry name" value="Lactamase_B"/>
    <property type="match status" value="1"/>
</dbReference>
<dbReference type="InterPro" id="IPR004797">
    <property type="entry name" value="Competence_ComEC/Rec2"/>
</dbReference>
<feature type="transmembrane region" description="Helical" evidence="6">
    <location>
        <begin position="247"/>
        <end position="278"/>
    </location>
</feature>
<feature type="transmembrane region" description="Helical" evidence="6">
    <location>
        <begin position="7"/>
        <end position="23"/>
    </location>
</feature>
<evidence type="ECO:0000256" key="4">
    <source>
        <dbReference type="ARBA" id="ARBA00022989"/>
    </source>
</evidence>
<feature type="transmembrane region" description="Helical" evidence="6">
    <location>
        <begin position="396"/>
        <end position="412"/>
    </location>
</feature>
<keyword evidence="2" id="KW-1003">Cell membrane</keyword>
<evidence type="ECO:0000256" key="1">
    <source>
        <dbReference type="ARBA" id="ARBA00004651"/>
    </source>
</evidence>
<protein>
    <submittedName>
        <fullName evidence="8">DNA internalization-related competence protein ComEC/Rec2</fullName>
    </submittedName>
</protein>
<dbReference type="Pfam" id="PF00753">
    <property type="entry name" value="Lactamase_B"/>
    <property type="match status" value="1"/>
</dbReference>
<keyword evidence="3 6" id="KW-0812">Transmembrane</keyword>
<reference evidence="9" key="1">
    <citation type="journal article" date="2019" name="Int. J. Syst. Evol. Microbiol.">
        <title>The Global Catalogue of Microorganisms (GCM) 10K type strain sequencing project: providing services to taxonomists for standard genome sequencing and annotation.</title>
        <authorList>
            <consortium name="The Broad Institute Genomics Platform"/>
            <consortium name="The Broad Institute Genome Sequencing Center for Infectious Disease"/>
            <person name="Wu L."/>
            <person name="Ma J."/>
        </authorList>
    </citation>
    <scope>NUCLEOTIDE SEQUENCE [LARGE SCALE GENOMIC DNA]</scope>
    <source>
        <strain evidence="9">CGMCC 1.15474</strain>
    </source>
</reference>
<keyword evidence="4 6" id="KW-1133">Transmembrane helix</keyword>
<dbReference type="Gene3D" id="3.60.15.10">
    <property type="entry name" value="Ribonuclease Z/Hydroxyacylglutathione hydrolase-like"/>
    <property type="match status" value="1"/>
</dbReference>
<dbReference type="Pfam" id="PF03772">
    <property type="entry name" value="Competence"/>
    <property type="match status" value="1"/>
</dbReference>
<evidence type="ECO:0000256" key="6">
    <source>
        <dbReference type="SAM" id="Phobius"/>
    </source>
</evidence>
<feature type="transmembrane region" description="Helical" evidence="6">
    <location>
        <begin position="462"/>
        <end position="479"/>
    </location>
</feature>
<dbReference type="NCBIfam" id="TIGR00360">
    <property type="entry name" value="ComEC_N-term"/>
    <property type="match status" value="1"/>
</dbReference>
<dbReference type="InterPro" id="IPR052159">
    <property type="entry name" value="Competence_DNA_uptake"/>
</dbReference>
<dbReference type="NCBIfam" id="TIGR00361">
    <property type="entry name" value="ComEC_Rec2"/>
    <property type="match status" value="1"/>
</dbReference>
<feature type="transmembrane region" description="Helical" evidence="6">
    <location>
        <begin position="29"/>
        <end position="47"/>
    </location>
</feature>
<dbReference type="PANTHER" id="PTHR30619">
    <property type="entry name" value="DNA INTERNALIZATION/COMPETENCE PROTEIN COMEC/REC2"/>
    <property type="match status" value="1"/>
</dbReference>
<proteinExistence type="predicted"/>
<comment type="subcellular location">
    <subcellularLocation>
        <location evidence="1">Cell membrane</location>
        <topology evidence="1">Multi-pass membrane protein</topology>
    </subcellularLocation>
</comment>
<evidence type="ECO:0000256" key="3">
    <source>
        <dbReference type="ARBA" id="ARBA00022692"/>
    </source>
</evidence>
<feature type="transmembrane region" description="Helical" evidence="6">
    <location>
        <begin position="313"/>
        <end position="331"/>
    </location>
</feature>
<evidence type="ECO:0000313" key="8">
    <source>
        <dbReference type="EMBL" id="MFD2213888.1"/>
    </source>
</evidence>
<organism evidence="8 9">
    <name type="scientific">Metabacillus endolithicus</name>
    <dbReference type="NCBI Taxonomy" id="1535204"/>
    <lineage>
        <taxon>Bacteria</taxon>
        <taxon>Bacillati</taxon>
        <taxon>Bacillota</taxon>
        <taxon>Bacilli</taxon>
        <taxon>Bacillales</taxon>
        <taxon>Bacillaceae</taxon>
        <taxon>Metabacillus</taxon>
    </lineage>
</organism>
<feature type="transmembrane region" description="Helical" evidence="6">
    <location>
        <begin position="432"/>
        <end position="450"/>
    </location>
</feature>
<feature type="transmembrane region" description="Helical" evidence="6">
    <location>
        <begin position="212"/>
        <end position="235"/>
    </location>
</feature>
<dbReference type="SUPFAM" id="SSF56281">
    <property type="entry name" value="Metallo-hydrolase/oxidoreductase"/>
    <property type="match status" value="1"/>
</dbReference>
<comment type="caution">
    <text evidence="8">The sequence shown here is derived from an EMBL/GenBank/DDBJ whole genome shotgun (WGS) entry which is preliminary data.</text>
</comment>
<dbReference type="InterPro" id="IPR035681">
    <property type="entry name" value="ComA-like_MBL"/>
</dbReference>
<dbReference type="InterPro" id="IPR001279">
    <property type="entry name" value="Metallo-B-lactamas"/>
</dbReference>
<dbReference type="PANTHER" id="PTHR30619:SF1">
    <property type="entry name" value="RECOMBINATION PROTEIN 2"/>
    <property type="match status" value="1"/>
</dbReference>
<dbReference type="InterPro" id="IPR004477">
    <property type="entry name" value="ComEC_N"/>
</dbReference>
<dbReference type="Proteomes" id="UP001597318">
    <property type="component" value="Unassembled WGS sequence"/>
</dbReference>
<dbReference type="CDD" id="cd07731">
    <property type="entry name" value="ComA-like_MBL-fold"/>
    <property type="match status" value="1"/>
</dbReference>
<evidence type="ECO:0000259" key="7">
    <source>
        <dbReference type="SMART" id="SM00849"/>
    </source>
</evidence>
<name>A0ABW5BVG9_9BACI</name>
<keyword evidence="9" id="KW-1185">Reference proteome</keyword>
<gene>
    <name evidence="8" type="ORF">ACFSKK_09375</name>
</gene>
<dbReference type="Pfam" id="PF13567">
    <property type="entry name" value="DUF4131"/>
    <property type="match status" value="1"/>
</dbReference>
<evidence type="ECO:0000313" key="9">
    <source>
        <dbReference type="Proteomes" id="UP001597318"/>
    </source>
</evidence>
<dbReference type="EMBL" id="JBHUIK010000002">
    <property type="protein sequence ID" value="MFD2213888.1"/>
    <property type="molecule type" value="Genomic_DNA"/>
</dbReference>
<evidence type="ECO:0000256" key="2">
    <source>
        <dbReference type="ARBA" id="ARBA00022475"/>
    </source>
</evidence>
<accession>A0ABW5BVG9</accession>
<dbReference type="InterPro" id="IPR025405">
    <property type="entry name" value="DUF4131"/>
</dbReference>
<sequence>MGRFHFHPISLFFTSTFLIYLHLKFKSSLSFLSLIVILIYLSTYFLTESQNQTKLNEGNYQAAVTVSSTPVIDGNYMKGTIQTELGEKLTYSFLIKSLEEKNLLKKIQTGDVCVFKGELEVPKSPTMPNAFDYKQYLHDHHIHWEFKIADIHSCHAGDFNVMTLLQKHREKGLTLIEEKFPSSSEGIVQALLFGERRLLDEKVEVAYQKLGIVHLLAISGLHVGLLVGGAYFLFIYLGITHENSKKILILLLPVYMILTGGSPSVIRASFMVVLYFIMGVVHKKFTATDVISFTCLVLLLVNPYYLFQVGFQLSYIVSLGLLLSSKVITMFSSAFVRLLIVSTVAQLCAMPLMLFHFYEVSLISLPLNMIFVPFYSICILPLSILAAVIVSFSSTLGMPLVTILHIILDYSHRFVLNAANISFTTLTTGKPPLFFIVFYCITSIVLFLRFEKNPTLKSLYKPFCGLLLLFFILFHLSYINPQGRVMVINVGQGDSIFIQLPFNKGNFLIDTGGKMTFPSEDWELRRNVYSIAEDTTIPYLKSIGVTKLHGLFLSHGDLDHIGEALILINKLDVKELVIPKGFIRGELESEIVEIATKKKINIKVVEAGDHLLYKDFMFRILSPSTLSESKNDDSMVLLAEIGGLKWLFTGDAEIKSEEKMMSAYPNLKVDVLKIGHHGSRGSTSDQLVDQLNPSIAIISAGYQNRYQHPHDEVMEKLRRRQISIFRTDLQGGILYEYKGNAGTFFTHPPYDEVK</sequence>
<feature type="domain" description="Metallo-beta-lactamase" evidence="7">
    <location>
        <begin position="492"/>
        <end position="702"/>
    </location>
</feature>
<evidence type="ECO:0000256" key="5">
    <source>
        <dbReference type="ARBA" id="ARBA00023136"/>
    </source>
</evidence>